<proteinExistence type="predicted"/>
<keyword evidence="2" id="KW-1185">Reference proteome</keyword>
<evidence type="ECO:0000313" key="2">
    <source>
        <dbReference type="Proteomes" id="UP001268864"/>
    </source>
</evidence>
<evidence type="ECO:0000313" key="1">
    <source>
        <dbReference type="EMBL" id="MDS0280645.1"/>
    </source>
</evidence>
<dbReference type="RefSeq" id="WP_310898492.1">
    <property type="nucleotide sequence ID" value="NZ_JAMQOS010000001.1"/>
</dbReference>
<organism evidence="1 2">
    <name type="scientific">Haloarcula onubensis</name>
    <dbReference type="NCBI Taxonomy" id="2950539"/>
    <lineage>
        <taxon>Archaea</taxon>
        <taxon>Methanobacteriati</taxon>
        <taxon>Methanobacteriota</taxon>
        <taxon>Stenosarchaea group</taxon>
        <taxon>Halobacteria</taxon>
        <taxon>Halobacteriales</taxon>
        <taxon>Haloarculaceae</taxon>
        <taxon>Haloarcula</taxon>
    </lineage>
</organism>
<gene>
    <name evidence="1" type="ORF">NDI86_00830</name>
</gene>
<comment type="caution">
    <text evidence="1">The sequence shown here is derived from an EMBL/GenBank/DDBJ whole genome shotgun (WGS) entry which is preliminary data.</text>
</comment>
<sequence>MSRDISDRWPDAVAAVEIGGPVTELADSGERVLADGGAVDHDYDESELPPSERIGLDGVQTDPIAGGIAFDLVTRQPLFVRQVVAPTVVEYYEREGFDLLGYKTHPYLPVRPDDTVYECVFITRDAERAHKPGDTYDFPRGRLMHVPVEQAWGESE</sequence>
<accession>A0ABU2FIQ8</accession>
<dbReference type="EMBL" id="JAMQOS010000001">
    <property type="protein sequence ID" value="MDS0280645.1"/>
    <property type="molecule type" value="Genomic_DNA"/>
</dbReference>
<dbReference type="Proteomes" id="UP001268864">
    <property type="component" value="Unassembled WGS sequence"/>
</dbReference>
<name>A0ABU2FIQ8_9EURY</name>
<reference evidence="1 2" key="1">
    <citation type="submission" date="2022-06" db="EMBL/GenBank/DDBJ databases">
        <title>Halomicroarcula sp. a new haloarchaeum isolate from saline soil.</title>
        <authorList>
            <person name="Strakova D."/>
            <person name="Galisteo C."/>
            <person name="Sanchez-Porro C."/>
            <person name="Ventosa A."/>
        </authorList>
    </citation>
    <scope>NUCLEOTIDE SEQUENCE [LARGE SCALE GENOMIC DNA]</scope>
    <source>
        <strain evidence="1 2">S3CR25-11</strain>
    </source>
</reference>
<protein>
    <submittedName>
        <fullName evidence="1">Uncharacterized protein</fullName>
    </submittedName>
</protein>